<gene>
    <name evidence="2" type="ORF">SCF082_LOCUS27273</name>
</gene>
<evidence type="ECO:0000313" key="2">
    <source>
        <dbReference type="EMBL" id="CAK9049154.1"/>
    </source>
</evidence>
<comment type="caution">
    <text evidence="2">The sequence shown here is derived from an EMBL/GenBank/DDBJ whole genome shotgun (WGS) entry which is preliminary data.</text>
</comment>
<feature type="region of interest" description="Disordered" evidence="1">
    <location>
        <begin position="1"/>
        <end position="146"/>
    </location>
</feature>
<evidence type="ECO:0000313" key="3">
    <source>
        <dbReference type="Proteomes" id="UP001642464"/>
    </source>
</evidence>
<feature type="compositionally biased region" description="Basic residues" evidence="1">
    <location>
        <begin position="32"/>
        <end position="43"/>
    </location>
</feature>
<protein>
    <submittedName>
        <fullName evidence="2">Uncharacterized protein</fullName>
    </submittedName>
</protein>
<keyword evidence="3" id="KW-1185">Reference proteome</keyword>
<dbReference type="EMBL" id="CAXAMM010021024">
    <property type="protein sequence ID" value="CAK9049154.1"/>
    <property type="molecule type" value="Genomic_DNA"/>
</dbReference>
<name>A0ABP0MCD4_9DINO</name>
<accession>A0ABP0MCD4</accession>
<reference evidence="2 3" key="1">
    <citation type="submission" date="2024-02" db="EMBL/GenBank/DDBJ databases">
        <authorList>
            <person name="Chen Y."/>
            <person name="Shah S."/>
            <person name="Dougan E. K."/>
            <person name="Thang M."/>
            <person name="Chan C."/>
        </authorList>
    </citation>
    <scope>NUCLEOTIDE SEQUENCE [LARGE SCALE GENOMIC DNA]</scope>
</reference>
<feature type="compositionally biased region" description="Low complexity" evidence="1">
    <location>
        <begin position="124"/>
        <end position="134"/>
    </location>
</feature>
<feature type="compositionally biased region" description="Basic and acidic residues" evidence="1">
    <location>
        <begin position="135"/>
        <end position="146"/>
    </location>
</feature>
<dbReference type="Proteomes" id="UP001642464">
    <property type="component" value="Unassembled WGS sequence"/>
</dbReference>
<proteinExistence type="predicted"/>
<organism evidence="2 3">
    <name type="scientific">Durusdinium trenchii</name>
    <dbReference type="NCBI Taxonomy" id="1381693"/>
    <lineage>
        <taxon>Eukaryota</taxon>
        <taxon>Sar</taxon>
        <taxon>Alveolata</taxon>
        <taxon>Dinophyceae</taxon>
        <taxon>Suessiales</taxon>
        <taxon>Symbiodiniaceae</taxon>
        <taxon>Durusdinium</taxon>
    </lineage>
</organism>
<evidence type="ECO:0000256" key="1">
    <source>
        <dbReference type="SAM" id="MobiDB-lite"/>
    </source>
</evidence>
<feature type="compositionally biased region" description="Basic and acidic residues" evidence="1">
    <location>
        <begin position="1"/>
        <end position="11"/>
    </location>
</feature>
<sequence>MREKFRQELKAAKAAKTNRPSNTKGGSGPKKSSPKKAGRPPRKAKTDLEEASRGVAPSAGDRWRPGRRRWKASIAKKWPAFWSEEDPCPAPEGSASPTSQEPAKVEMEVAASGATKAPEKEPPTEAAAVAATAEEAPKEETRKAVA</sequence>